<evidence type="ECO:0000313" key="10">
    <source>
        <dbReference type="Proteomes" id="UP000823823"/>
    </source>
</evidence>
<reference evidence="9" key="2">
    <citation type="submission" date="2021-04" db="EMBL/GenBank/DDBJ databases">
        <authorList>
            <person name="Gilroy R."/>
        </authorList>
    </citation>
    <scope>NUCLEOTIDE SEQUENCE</scope>
    <source>
        <strain evidence="9">ChiHjej13B12-24818</strain>
    </source>
</reference>
<evidence type="ECO:0000259" key="8">
    <source>
        <dbReference type="PROSITE" id="PS50928"/>
    </source>
</evidence>
<evidence type="ECO:0000256" key="5">
    <source>
        <dbReference type="ARBA" id="ARBA00022989"/>
    </source>
</evidence>
<dbReference type="Proteomes" id="UP000823823">
    <property type="component" value="Unassembled WGS sequence"/>
</dbReference>
<feature type="transmembrane region" description="Helical" evidence="7">
    <location>
        <begin position="63"/>
        <end position="90"/>
    </location>
</feature>
<keyword evidence="4 7" id="KW-0812">Transmembrane</keyword>
<gene>
    <name evidence="9" type="ORF">H9786_00645</name>
</gene>
<name>A0A9D2LAL8_9MICO</name>
<dbReference type="PANTHER" id="PTHR30450:SF1">
    <property type="entry name" value="D-METHIONINE TRANSPORT SYSTEM PERMEASE PROTEIN METI-RELATED"/>
    <property type="match status" value="1"/>
</dbReference>
<evidence type="ECO:0000256" key="1">
    <source>
        <dbReference type="ARBA" id="ARBA00004651"/>
    </source>
</evidence>
<keyword evidence="6 7" id="KW-0472">Membrane</keyword>
<dbReference type="EMBL" id="DWZH01000007">
    <property type="protein sequence ID" value="HJB09030.1"/>
    <property type="molecule type" value="Genomic_DNA"/>
</dbReference>
<dbReference type="InterPro" id="IPR035906">
    <property type="entry name" value="MetI-like_sf"/>
</dbReference>
<evidence type="ECO:0000256" key="6">
    <source>
        <dbReference type="ARBA" id="ARBA00023136"/>
    </source>
</evidence>
<dbReference type="GO" id="GO:0048473">
    <property type="term" value="P:D-methionine transmembrane transport"/>
    <property type="evidence" value="ECO:0007669"/>
    <property type="project" value="TreeGrafter"/>
</dbReference>
<keyword evidence="2 7" id="KW-0813">Transport</keyword>
<evidence type="ECO:0000313" key="9">
    <source>
        <dbReference type="EMBL" id="HJB09030.1"/>
    </source>
</evidence>
<reference evidence="9" key="1">
    <citation type="journal article" date="2021" name="PeerJ">
        <title>Extensive microbial diversity within the chicken gut microbiome revealed by metagenomics and culture.</title>
        <authorList>
            <person name="Gilroy R."/>
            <person name="Ravi A."/>
            <person name="Getino M."/>
            <person name="Pursley I."/>
            <person name="Horton D.L."/>
            <person name="Alikhan N.F."/>
            <person name="Baker D."/>
            <person name="Gharbi K."/>
            <person name="Hall N."/>
            <person name="Watson M."/>
            <person name="Adriaenssens E.M."/>
            <person name="Foster-Nyarko E."/>
            <person name="Jarju S."/>
            <person name="Secka A."/>
            <person name="Antonio M."/>
            <person name="Oren A."/>
            <person name="Chaudhuri R.R."/>
            <person name="La Ragione R."/>
            <person name="Hildebrand F."/>
            <person name="Pallen M.J."/>
        </authorList>
    </citation>
    <scope>NUCLEOTIDE SEQUENCE</scope>
    <source>
        <strain evidence="9">ChiHjej13B12-24818</strain>
    </source>
</reference>
<feature type="transmembrane region" description="Helical" evidence="7">
    <location>
        <begin position="200"/>
        <end position="219"/>
    </location>
</feature>
<dbReference type="PROSITE" id="PS50928">
    <property type="entry name" value="ABC_TM1"/>
    <property type="match status" value="1"/>
</dbReference>
<keyword evidence="5 7" id="KW-1133">Transmembrane helix</keyword>
<dbReference type="Pfam" id="PF00528">
    <property type="entry name" value="BPD_transp_1"/>
    <property type="match status" value="1"/>
</dbReference>
<feature type="transmembrane region" description="Helical" evidence="7">
    <location>
        <begin position="154"/>
        <end position="175"/>
    </location>
</feature>
<accession>A0A9D2LAL8</accession>
<comment type="subcellular location">
    <subcellularLocation>
        <location evidence="1 7">Cell membrane</location>
        <topology evidence="1 7">Multi-pass membrane protein</topology>
    </subcellularLocation>
</comment>
<sequence>MIETLQEWAQNPLFHRWEGGLWQNTVTTLYMTGVTMALTVLLGLPLGIALFETDGSASPMVRTINQIVGFVVNVLRSFPFFILIIALIPFTAAITGRSTGPNAAMVALTIAAVPFAARLFELNLREIPAGKVEAVAMMGASRWQIIRQVLIPEALPGIIGSITTTTIAVIGYTAMAGSVNSGGLGQLAYNRGYTGYQTEIIVATVVLLVVIVVAVQVIGSRLSRLVDHRARTS</sequence>
<dbReference type="InterPro" id="IPR051322">
    <property type="entry name" value="AA_ABC_Transporter_Permease"/>
</dbReference>
<feature type="domain" description="ABC transmembrane type-1" evidence="8">
    <location>
        <begin position="25"/>
        <end position="219"/>
    </location>
</feature>
<proteinExistence type="inferred from homology"/>
<evidence type="ECO:0000256" key="7">
    <source>
        <dbReference type="RuleBase" id="RU363032"/>
    </source>
</evidence>
<dbReference type="AlphaFoldDB" id="A0A9D2LAL8"/>
<feature type="transmembrane region" description="Helical" evidence="7">
    <location>
        <begin position="29"/>
        <end position="51"/>
    </location>
</feature>
<dbReference type="CDD" id="cd06261">
    <property type="entry name" value="TM_PBP2"/>
    <property type="match status" value="1"/>
</dbReference>
<dbReference type="SUPFAM" id="SSF161098">
    <property type="entry name" value="MetI-like"/>
    <property type="match status" value="1"/>
</dbReference>
<evidence type="ECO:0000256" key="2">
    <source>
        <dbReference type="ARBA" id="ARBA00022448"/>
    </source>
</evidence>
<dbReference type="GO" id="GO:0005886">
    <property type="term" value="C:plasma membrane"/>
    <property type="evidence" value="ECO:0007669"/>
    <property type="project" value="UniProtKB-SubCell"/>
</dbReference>
<protein>
    <submittedName>
        <fullName evidence="9">ABC transporter permease</fullName>
    </submittedName>
</protein>
<keyword evidence="3" id="KW-1003">Cell membrane</keyword>
<comment type="similarity">
    <text evidence="7">Belongs to the binding-protein-dependent transport system permease family.</text>
</comment>
<evidence type="ECO:0000256" key="3">
    <source>
        <dbReference type="ARBA" id="ARBA00022475"/>
    </source>
</evidence>
<feature type="transmembrane region" description="Helical" evidence="7">
    <location>
        <begin position="102"/>
        <end position="120"/>
    </location>
</feature>
<organism evidence="9 10">
    <name type="scientific">Candidatus Brachybacterium merdavium</name>
    <dbReference type="NCBI Taxonomy" id="2838513"/>
    <lineage>
        <taxon>Bacteria</taxon>
        <taxon>Bacillati</taxon>
        <taxon>Actinomycetota</taxon>
        <taxon>Actinomycetes</taxon>
        <taxon>Micrococcales</taxon>
        <taxon>Dermabacteraceae</taxon>
        <taxon>Brachybacterium</taxon>
    </lineage>
</organism>
<dbReference type="InterPro" id="IPR000515">
    <property type="entry name" value="MetI-like"/>
</dbReference>
<comment type="caution">
    <text evidence="9">The sequence shown here is derived from an EMBL/GenBank/DDBJ whole genome shotgun (WGS) entry which is preliminary data.</text>
</comment>
<dbReference type="PANTHER" id="PTHR30450">
    <property type="entry name" value="ABC TRANSPORTER PERMEASE"/>
    <property type="match status" value="1"/>
</dbReference>
<evidence type="ECO:0000256" key="4">
    <source>
        <dbReference type="ARBA" id="ARBA00022692"/>
    </source>
</evidence>
<dbReference type="Gene3D" id="1.10.3720.10">
    <property type="entry name" value="MetI-like"/>
    <property type="match status" value="1"/>
</dbReference>